<proteinExistence type="predicted"/>
<feature type="region of interest" description="Disordered" evidence="1">
    <location>
        <begin position="458"/>
        <end position="530"/>
    </location>
</feature>
<dbReference type="AlphaFoldDB" id="A0A699GHB8"/>
<dbReference type="PROSITE" id="PS50994">
    <property type="entry name" value="INTEGRASE"/>
    <property type="match status" value="1"/>
</dbReference>
<evidence type="ECO:0000256" key="1">
    <source>
        <dbReference type="SAM" id="MobiDB-lite"/>
    </source>
</evidence>
<dbReference type="PANTHER" id="PTHR42648:SF32">
    <property type="entry name" value="RIBONUCLEASE H-LIKE DOMAIN, GAG-PRE-INTEGRASE DOMAIN PROTEIN-RELATED"/>
    <property type="match status" value="1"/>
</dbReference>
<dbReference type="InterPro" id="IPR012337">
    <property type="entry name" value="RNaseH-like_sf"/>
</dbReference>
<dbReference type="Pfam" id="PF00665">
    <property type="entry name" value="rve"/>
    <property type="match status" value="1"/>
</dbReference>
<dbReference type="GO" id="GO:0015074">
    <property type="term" value="P:DNA integration"/>
    <property type="evidence" value="ECO:0007669"/>
    <property type="project" value="InterPro"/>
</dbReference>
<feature type="compositionally biased region" description="Polar residues" evidence="1">
    <location>
        <begin position="399"/>
        <end position="411"/>
    </location>
</feature>
<organism evidence="3">
    <name type="scientific">Tanacetum cinerariifolium</name>
    <name type="common">Dalmatian daisy</name>
    <name type="synonym">Chrysanthemum cinerariifolium</name>
    <dbReference type="NCBI Taxonomy" id="118510"/>
    <lineage>
        <taxon>Eukaryota</taxon>
        <taxon>Viridiplantae</taxon>
        <taxon>Streptophyta</taxon>
        <taxon>Embryophyta</taxon>
        <taxon>Tracheophyta</taxon>
        <taxon>Spermatophyta</taxon>
        <taxon>Magnoliopsida</taxon>
        <taxon>eudicotyledons</taxon>
        <taxon>Gunneridae</taxon>
        <taxon>Pentapetalae</taxon>
        <taxon>asterids</taxon>
        <taxon>campanulids</taxon>
        <taxon>Asterales</taxon>
        <taxon>Asteraceae</taxon>
        <taxon>Asteroideae</taxon>
        <taxon>Anthemideae</taxon>
        <taxon>Anthemidinae</taxon>
        <taxon>Tanacetum</taxon>
    </lineage>
</organism>
<dbReference type="GO" id="GO:0003676">
    <property type="term" value="F:nucleic acid binding"/>
    <property type="evidence" value="ECO:0007669"/>
    <property type="project" value="InterPro"/>
</dbReference>
<protein>
    <submittedName>
        <fullName evidence="3">Putative ribonuclease H-like domain-containing protein</fullName>
    </submittedName>
</protein>
<accession>A0A699GHB8</accession>
<feature type="region of interest" description="Disordered" evidence="1">
    <location>
        <begin position="276"/>
        <end position="299"/>
    </location>
</feature>
<evidence type="ECO:0000259" key="2">
    <source>
        <dbReference type="PROSITE" id="PS50994"/>
    </source>
</evidence>
<feature type="compositionally biased region" description="Basic and acidic residues" evidence="1">
    <location>
        <begin position="333"/>
        <end position="355"/>
    </location>
</feature>
<dbReference type="PANTHER" id="PTHR42648">
    <property type="entry name" value="TRANSPOSASE, PUTATIVE-RELATED"/>
    <property type="match status" value="1"/>
</dbReference>
<feature type="region of interest" description="Disordered" evidence="1">
    <location>
        <begin position="319"/>
        <end position="355"/>
    </location>
</feature>
<dbReference type="EMBL" id="BKCJ010000028">
    <property type="protein sequence ID" value="GEU28887.1"/>
    <property type="molecule type" value="Genomic_DNA"/>
</dbReference>
<feature type="compositionally biased region" description="Basic and acidic residues" evidence="1">
    <location>
        <begin position="475"/>
        <end position="494"/>
    </location>
</feature>
<gene>
    <name evidence="3" type="ORF">Tci_000865</name>
</gene>
<name>A0A699GHB8_TANCI</name>
<evidence type="ECO:0000313" key="3">
    <source>
        <dbReference type="EMBL" id="GEU28887.1"/>
    </source>
</evidence>
<dbReference type="SUPFAM" id="SSF53098">
    <property type="entry name" value="Ribonuclease H-like"/>
    <property type="match status" value="1"/>
</dbReference>
<feature type="region of interest" description="Disordered" evidence="1">
    <location>
        <begin position="390"/>
        <end position="411"/>
    </location>
</feature>
<feature type="region of interest" description="Disordered" evidence="1">
    <location>
        <begin position="232"/>
        <end position="253"/>
    </location>
</feature>
<feature type="compositionally biased region" description="Polar residues" evidence="1">
    <location>
        <begin position="503"/>
        <end position="530"/>
    </location>
</feature>
<sequence length="694" mass="78379">MDLFGPTSVSSISHKWYCLVVTDDFSRFTWTFFLKTKDETSGILRNFITKIENLKDLKLKIIRCDNGGDFRNKEINDFCARKGTKREFSNARTPQQNEVAERRNRTLIEAARTMLADAKLLVTFWTEAVNIDHLGKFKTQELEITSLKARIKLLEDKDGRVAEQSGDDAPIKGRSLESGEETGAERTKKDSDDTKEMVNVLTSLDAATALSSGVFVSISPVTKVYVADIPTDSGSIPTASPPGTRVSTGKVPTGSDVVPTASLIFTTYSLHKKERKREDVSLCSTSNVQEKTQEDHSNQIRALNVDSLKVDSVVTQNPCLETEDSNSETASKVQDDNNRSRNDTDADDADIRPIYEKEPMAKVQLTTECNIFAIGQQHTEQPEIINEGRVDQDPEQRQENSPMFDSSLDSLTNDYSKQSVESENSLLKQTVAQFQKDFSRMEAYCIALKLKYQNQALKSRNRSKNMSRFSSNDMVHNHYLDKDNKKIQERDKNSKHSLMTPARFQSTTADSKPKPRSTNHSSRSLPMSKSSCVMTTAMPKADHSKSPSSFYDHTRFFYSTCNKCVFNANHDACITKLLKEVNSRAKIQSHKIKERNKPIDQKSHTQIPGRQIFIGHKSSPNKTFAVYEKISPRSDLRWKPTGRIFKSVGLRWLPTGKLFDYCTSMVESEPTHGFNEDISKIHECKQTLDLSVCT</sequence>
<dbReference type="Gene3D" id="3.30.420.10">
    <property type="entry name" value="Ribonuclease H-like superfamily/Ribonuclease H"/>
    <property type="match status" value="1"/>
</dbReference>
<dbReference type="InterPro" id="IPR039537">
    <property type="entry name" value="Retrotran_Ty1/copia-like"/>
</dbReference>
<feature type="compositionally biased region" description="Basic and acidic residues" evidence="1">
    <location>
        <begin position="169"/>
        <end position="194"/>
    </location>
</feature>
<dbReference type="InterPro" id="IPR036397">
    <property type="entry name" value="RNaseH_sf"/>
</dbReference>
<reference evidence="3" key="1">
    <citation type="journal article" date="2019" name="Sci. Rep.">
        <title>Draft genome of Tanacetum cinerariifolium, the natural source of mosquito coil.</title>
        <authorList>
            <person name="Yamashiro T."/>
            <person name="Shiraishi A."/>
            <person name="Satake H."/>
            <person name="Nakayama K."/>
        </authorList>
    </citation>
    <scope>NUCLEOTIDE SEQUENCE</scope>
</reference>
<comment type="caution">
    <text evidence="3">The sequence shown here is derived from an EMBL/GenBank/DDBJ whole genome shotgun (WGS) entry which is preliminary data.</text>
</comment>
<feature type="region of interest" description="Disordered" evidence="1">
    <location>
        <begin position="161"/>
        <end position="194"/>
    </location>
</feature>
<feature type="domain" description="Integrase catalytic" evidence="2">
    <location>
        <begin position="1"/>
        <end position="158"/>
    </location>
</feature>
<dbReference type="InterPro" id="IPR001584">
    <property type="entry name" value="Integrase_cat-core"/>
</dbReference>